<dbReference type="PANTHER" id="PTHR34039:SF1">
    <property type="entry name" value="UPF0102 PROTEIN YRAN"/>
    <property type="match status" value="1"/>
</dbReference>
<dbReference type="Proteomes" id="UP000188929">
    <property type="component" value="Unassembled WGS sequence"/>
</dbReference>
<dbReference type="Gene3D" id="3.40.1350.10">
    <property type="match status" value="1"/>
</dbReference>
<dbReference type="AlphaFoldDB" id="A0A1V2IFJ8"/>
<dbReference type="STRING" id="1834516.BL253_10190"/>
<evidence type="ECO:0000256" key="1">
    <source>
        <dbReference type="ARBA" id="ARBA00006738"/>
    </source>
</evidence>
<name>A0A1V2IFJ8_9ACTN</name>
<dbReference type="HAMAP" id="MF_00048">
    <property type="entry name" value="UPF0102"/>
    <property type="match status" value="1"/>
</dbReference>
<dbReference type="Pfam" id="PF02021">
    <property type="entry name" value="UPF0102"/>
    <property type="match status" value="1"/>
</dbReference>
<dbReference type="EMBL" id="MOMC01000017">
    <property type="protein sequence ID" value="ONH31231.1"/>
    <property type="molecule type" value="Genomic_DNA"/>
</dbReference>
<evidence type="ECO:0000313" key="4">
    <source>
        <dbReference type="Proteomes" id="UP000188929"/>
    </source>
</evidence>
<evidence type="ECO:0000313" key="3">
    <source>
        <dbReference type="EMBL" id="ONH31231.1"/>
    </source>
</evidence>
<dbReference type="InterPro" id="IPR011335">
    <property type="entry name" value="Restrct_endonuc-II-like"/>
</dbReference>
<protein>
    <recommendedName>
        <fullName evidence="2">UPF0102 protein BL253_10190</fullName>
    </recommendedName>
</protein>
<dbReference type="InterPro" id="IPR011856">
    <property type="entry name" value="tRNA_endonuc-like_dom_sf"/>
</dbReference>
<dbReference type="GO" id="GO:0003676">
    <property type="term" value="F:nucleic acid binding"/>
    <property type="evidence" value="ECO:0007669"/>
    <property type="project" value="InterPro"/>
</dbReference>
<dbReference type="NCBIfam" id="NF009154">
    <property type="entry name" value="PRK12497.3-3"/>
    <property type="match status" value="1"/>
</dbReference>
<dbReference type="InterPro" id="IPR003509">
    <property type="entry name" value="UPF0102_YraN-like"/>
</dbReference>
<accession>A0A1V2IFJ8</accession>
<organism evidence="3 4">
    <name type="scientific">Pseudofrankia asymbiotica</name>
    <dbReference type="NCBI Taxonomy" id="1834516"/>
    <lineage>
        <taxon>Bacteria</taxon>
        <taxon>Bacillati</taxon>
        <taxon>Actinomycetota</taxon>
        <taxon>Actinomycetes</taxon>
        <taxon>Frankiales</taxon>
        <taxon>Frankiaceae</taxon>
        <taxon>Pseudofrankia</taxon>
    </lineage>
</organism>
<evidence type="ECO:0000256" key="2">
    <source>
        <dbReference type="HAMAP-Rule" id="MF_00048"/>
    </source>
</evidence>
<dbReference type="NCBIfam" id="NF009150">
    <property type="entry name" value="PRK12497.1-3"/>
    <property type="match status" value="1"/>
</dbReference>
<sequence>MTSRPRTSHRAKDVLGRFGEELAARHLVKGGAEILDRNWRCREGELDIVAREAGTLVFCEVKTRSGTRFGTPAEAVVGRKAARVRLLAVRWLAEHPRVRGPVRFDLLAVSRDPIPGEPEAMRVEHRRGAF</sequence>
<keyword evidence="4" id="KW-1185">Reference proteome</keyword>
<gene>
    <name evidence="3" type="ORF">BL253_10190</name>
</gene>
<dbReference type="RefSeq" id="WP_076815836.1">
    <property type="nucleotide sequence ID" value="NZ_MOMC01000017.1"/>
</dbReference>
<comment type="similarity">
    <text evidence="1 2">Belongs to the UPF0102 family.</text>
</comment>
<comment type="caution">
    <text evidence="3">The sequence shown here is derived from an EMBL/GenBank/DDBJ whole genome shotgun (WGS) entry which is preliminary data.</text>
</comment>
<dbReference type="OrthoDB" id="9794876at2"/>
<dbReference type="CDD" id="cd20736">
    <property type="entry name" value="PoNe_Nuclease"/>
    <property type="match status" value="1"/>
</dbReference>
<proteinExistence type="inferred from homology"/>
<reference evidence="4" key="1">
    <citation type="submission" date="2016-10" db="EMBL/GenBank/DDBJ databases">
        <title>Frankia sp. NRRL B-16386 Genome sequencing.</title>
        <authorList>
            <person name="Ghodhbane-Gtari F."/>
            <person name="Swanson E."/>
            <person name="Gueddou A."/>
            <person name="Hezbri K."/>
            <person name="Ktari K."/>
            <person name="Nouioui I."/>
            <person name="Morris K."/>
            <person name="Simpson S."/>
            <person name="Abebe-Akele F."/>
            <person name="Thomas K."/>
            <person name="Gtari M."/>
            <person name="Tisa L.S."/>
        </authorList>
    </citation>
    <scope>NUCLEOTIDE SEQUENCE [LARGE SCALE GENOMIC DNA]</scope>
    <source>
        <strain evidence="4">NRRL B-16386</strain>
    </source>
</reference>
<dbReference type="SUPFAM" id="SSF52980">
    <property type="entry name" value="Restriction endonuclease-like"/>
    <property type="match status" value="1"/>
</dbReference>
<dbReference type="PANTHER" id="PTHR34039">
    <property type="entry name" value="UPF0102 PROTEIN YRAN"/>
    <property type="match status" value="1"/>
</dbReference>